<dbReference type="EMBL" id="JAYGHT010000002">
    <property type="protein sequence ID" value="MEA5517579.1"/>
    <property type="molecule type" value="Genomic_DNA"/>
</dbReference>
<reference evidence="1 2" key="1">
    <citation type="submission" date="2023-12" db="EMBL/GenBank/DDBJ databases">
        <title>Baltic Sea Cyanobacteria.</title>
        <authorList>
            <person name="Delbaje E."/>
            <person name="Fewer D.P."/>
            <person name="Shishido T.K."/>
        </authorList>
    </citation>
    <scope>NUCLEOTIDE SEQUENCE [LARGE SCALE GENOMIC DNA]</scope>
    <source>
        <strain evidence="1 2">CCNP 1315</strain>
    </source>
</reference>
<dbReference type="Gene3D" id="3.40.50.1010">
    <property type="entry name" value="5'-nuclease"/>
    <property type="match status" value="1"/>
</dbReference>
<dbReference type="InterPro" id="IPR039018">
    <property type="entry name" value="VapC20-like"/>
</dbReference>
<dbReference type="InterPro" id="IPR029060">
    <property type="entry name" value="PIN-like_dom_sf"/>
</dbReference>
<protein>
    <submittedName>
        <fullName evidence="1">DNA-binding protein</fullName>
    </submittedName>
</protein>
<dbReference type="PANTHER" id="PTHR42188:SF1">
    <property type="entry name" value="23S RRNA-SPECIFIC ENDONUCLEASE VAPC20"/>
    <property type="match status" value="1"/>
</dbReference>
<keyword evidence="2" id="KW-1185">Reference proteome</keyword>
<evidence type="ECO:0000313" key="2">
    <source>
        <dbReference type="Proteomes" id="UP001301728"/>
    </source>
</evidence>
<keyword evidence="1" id="KW-0238">DNA-binding</keyword>
<comment type="caution">
    <text evidence="1">The sequence shown here is derived from an EMBL/GenBank/DDBJ whole genome shotgun (WGS) entry which is preliminary data.</text>
</comment>
<dbReference type="Proteomes" id="UP001301728">
    <property type="component" value="Unassembled WGS sequence"/>
</dbReference>
<organism evidence="1 2">
    <name type="scientific">Limnoraphis robusta CCNP1315</name>
    <dbReference type="NCBI Taxonomy" id="3110306"/>
    <lineage>
        <taxon>Bacteria</taxon>
        <taxon>Bacillati</taxon>
        <taxon>Cyanobacteriota</taxon>
        <taxon>Cyanophyceae</taxon>
        <taxon>Oscillatoriophycideae</taxon>
        <taxon>Oscillatoriales</taxon>
        <taxon>Sirenicapillariaceae</taxon>
        <taxon>Limnoraphis</taxon>
    </lineage>
</organism>
<evidence type="ECO:0000313" key="1">
    <source>
        <dbReference type="EMBL" id="MEA5517579.1"/>
    </source>
</evidence>
<dbReference type="GO" id="GO:0003677">
    <property type="term" value="F:DNA binding"/>
    <property type="evidence" value="ECO:0007669"/>
    <property type="project" value="UniProtKB-KW"/>
</dbReference>
<accession>A0ABU5TS30</accession>
<dbReference type="RefSeq" id="WP_323272894.1">
    <property type="nucleotide sequence ID" value="NZ_JAYGHT010000002.1"/>
</dbReference>
<gene>
    <name evidence="1" type="ORF">VB854_01315</name>
</gene>
<sequence>MIFVDTSAWFASVVPSDPDYQAVSIWMRQNTEDLLTTDYIVDETLTLLRARKETARSLAMGQAFFSGQLGTLYFLTEADIQLTWQVFSQFSDKEWSFTDCSSKVIIEKLQISKALSLDNHFRQFGSIIVVP</sequence>
<name>A0ABU5TS30_9CYAN</name>
<dbReference type="SUPFAM" id="SSF88723">
    <property type="entry name" value="PIN domain-like"/>
    <property type="match status" value="1"/>
</dbReference>
<proteinExistence type="predicted"/>
<dbReference type="PANTHER" id="PTHR42188">
    <property type="entry name" value="23S RRNA-SPECIFIC ENDONUCLEASE VAPC20"/>
    <property type="match status" value="1"/>
</dbReference>